<dbReference type="Gene3D" id="3.90.220.20">
    <property type="entry name" value="DNA methylase specificity domains"/>
    <property type="match status" value="2"/>
</dbReference>
<evidence type="ECO:0000256" key="1">
    <source>
        <dbReference type="ARBA" id="ARBA00010923"/>
    </source>
</evidence>
<organism evidence="5 6">
    <name type="scientific">Bifidobacterium mongoliense</name>
    <dbReference type="NCBI Taxonomy" id="518643"/>
    <lineage>
        <taxon>Bacteria</taxon>
        <taxon>Bacillati</taxon>
        <taxon>Actinomycetota</taxon>
        <taxon>Actinomycetes</taxon>
        <taxon>Bifidobacteriales</taxon>
        <taxon>Bifidobacteriaceae</taxon>
        <taxon>Bifidobacterium</taxon>
    </lineage>
</organism>
<name>A0A423UC01_9BIFI</name>
<protein>
    <submittedName>
        <fullName evidence="5">Type I restriction modification DNA specificity protein</fullName>
    </submittedName>
</protein>
<dbReference type="InterPro" id="IPR044946">
    <property type="entry name" value="Restrct_endonuc_typeI_TRD_sf"/>
</dbReference>
<gene>
    <name evidence="5" type="ORF">BMONG18_1635</name>
</gene>
<dbReference type="EMBL" id="QRAJ01000014">
    <property type="protein sequence ID" value="ROT86234.1"/>
    <property type="molecule type" value="Genomic_DNA"/>
</dbReference>
<dbReference type="GO" id="GO:0003677">
    <property type="term" value="F:DNA binding"/>
    <property type="evidence" value="ECO:0007669"/>
    <property type="project" value="UniProtKB-KW"/>
</dbReference>
<dbReference type="RefSeq" id="WP_123645374.1">
    <property type="nucleotide sequence ID" value="NZ_QRAJ01000014.1"/>
</dbReference>
<evidence type="ECO:0000313" key="5">
    <source>
        <dbReference type="EMBL" id="ROT86234.1"/>
    </source>
</evidence>
<evidence type="ECO:0000256" key="2">
    <source>
        <dbReference type="ARBA" id="ARBA00022747"/>
    </source>
</evidence>
<dbReference type="Pfam" id="PF01420">
    <property type="entry name" value="Methylase_S"/>
    <property type="match status" value="2"/>
</dbReference>
<comment type="caution">
    <text evidence="5">The sequence shown here is derived from an EMBL/GenBank/DDBJ whole genome shotgun (WGS) entry which is preliminary data.</text>
</comment>
<evidence type="ECO:0000259" key="4">
    <source>
        <dbReference type="Pfam" id="PF01420"/>
    </source>
</evidence>
<dbReference type="SUPFAM" id="SSF116734">
    <property type="entry name" value="DNA methylase specificity domain"/>
    <property type="match status" value="1"/>
</dbReference>
<dbReference type="GO" id="GO:0009307">
    <property type="term" value="P:DNA restriction-modification system"/>
    <property type="evidence" value="ECO:0007669"/>
    <property type="project" value="UniProtKB-KW"/>
</dbReference>
<dbReference type="Proteomes" id="UP000285266">
    <property type="component" value="Unassembled WGS sequence"/>
</dbReference>
<sequence length="349" mass="39006">MAKIDTSRWKEFHLYDPRMFLIDMGNKFDRVKMDSAVDEVNFVGRTAQNNGVNATCALVSGVDPYPADCLTLALGGSIGACFVQNRPFYTSQNVIVLKPADKISSAACQFAASVIHKESDLHYQAFSNELNRHIKTDFAIRLPATPSGEPDWEYMSDYMTGVLRESSATVDELCNVSLQNRRIGSSTWRPFAISDLFVVQKGTRLTRADMIPGDLPFIGATLENNGITAYIGNREHVHPGGTLTIAYNGQKAMGKAFWQPKPFWASDDVNVLYPKFELNEQIALFLQPVFWEASHAFSYDDKWNKAAMEQTTLTLPVAADGSPDREYMQCFMQHKIDDADASVTQLEEL</sequence>
<feature type="domain" description="Type I restriction modification DNA specificity" evidence="4">
    <location>
        <begin position="186"/>
        <end position="320"/>
    </location>
</feature>
<evidence type="ECO:0000313" key="6">
    <source>
        <dbReference type="Proteomes" id="UP000285266"/>
    </source>
</evidence>
<keyword evidence="2" id="KW-0680">Restriction system</keyword>
<evidence type="ECO:0000256" key="3">
    <source>
        <dbReference type="ARBA" id="ARBA00023125"/>
    </source>
</evidence>
<comment type="similarity">
    <text evidence="1">Belongs to the type-I restriction system S methylase family.</text>
</comment>
<accession>A0A423UC01</accession>
<dbReference type="InterPro" id="IPR000055">
    <property type="entry name" value="Restrct_endonuc_typeI_TRD"/>
</dbReference>
<dbReference type="AlphaFoldDB" id="A0A423UC01"/>
<keyword evidence="3" id="KW-0238">DNA-binding</keyword>
<reference evidence="5 6" key="1">
    <citation type="submission" date="2018-07" db="EMBL/GenBank/DDBJ databases">
        <title>The role of parmesan cheese in vectoring bovine microbiota.</title>
        <authorList>
            <person name="Lugli G.A."/>
            <person name="Milani C."/>
        </authorList>
    </citation>
    <scope>NUCLEOTIDE SEQUENCE [LARGE SCALE GENOMIC DNA]</scope>
    <source>
        <strain evidence="5 6">BMONG18</strain>
    </source>
</reference>
<proteinExistence type="inferred from homology"/>
<feature type="domain" description="Type I restriction modification DNA specificity" evidence="4">
    <location>
        <begin position="64"/>
        <end position="159"/>
    </location>
</feature>